<accession>A0ABX7I4M9</accession>
<proteinExistence type="predicted"/>
<protein>
    <submittedName>
        <fullName evidence="1">Uncharacterized protein</fullName>
    </submittedName>
</protein>
<dbReference type="RefSeq" id="WP_204662424.1">
    <property type="nucleotide sequence ID" value="NZ_CP056775.1"/>
</dbReference>
<dbReference type="Proteomes" id="UP000612680">
    <property type="component" value="Chromosome"/>
</dbReference>
<dbReference type="EMBL" id="CP056775">
    <property type="protein sequence ID" value="QRR00818.1"/>
    <property type="molecule type" value="Genomic_DNA"/>
</dbReference>
<keyword evidence="2" id="KW-1185">Reference proteome</keyword>
<evidence type="ECO:0000313" key="2">
    <source>
        <dbReference type="Proteomes" id="UP000612680"/>
    </source>
</evidence>
<sequence length="86" mass="10244">MKSIMPGSDYTILRENPSFNLDHYMPYIGWIGNPQPYKVYTLEGSNLFYLYDEAQDELFAFTTEKKGKEMRLEEVIQAYINQVYRE</sequence>
<gene>
    <name evidence="1" type="ORF">HWI92_07800</name>
</gene>
<organism evidence="1 2">
    <name type="scientific">Dyadobacter sandarakinus</name>
    <dbReference type="NCBI Taxonomy" id="2747268"/>
    <lineage>
        <taxon>Bacteria</taxon>
        <taxon>Pseudomonadati</taxon>
        <taxon>Bacteroidota</taxon>
        <taxon>Cytophagia</taxon>
        <taxon>Cytophagales</taxon>
        <taxon>Spirosomataceae</taxon>
        <taxon>Dyadobacter</taxon>
    </lineage>
</organism>
<evidence type="ECO:0000313" key="1">
    <source>
        <dbReference type="EMBL" id="QRR00818.1"/>
    </source>
</evidence>
<reference evidence="1 2" key="1">
    <citation type="submission" date="2020-06" db="EMBL/GenBank/DDBJ databases">
        <title>Dyadobacter sandarakinus sp. nov., isolated from the soil of the Arctic Yellow River Station.</title>
        <authorList>
            <person name="Zhang Y."/>
            <person name="Peng F."/>
        </authorList>
    </citation>
    <scope>NUCLEOTIDE SEQUENCE [LARGE SCALE GENOMIC DNA]</scope>
    <source>
        <strain evidence="1 2">Q3-56</strain>
    </source>
</reference>
<name>A0ABX7I4M9_9BACT</name>